<dbReference type="SUPFAM" id="SSF101386">
    <property type="entry name" value="all-alpha NTP pyrophosphatases"/>
    <property type="match status" value="2"/>
</dbReference>
<organism evidence="2 3">
    <name type="scientific">Ruminococcoides intestinale</name>
    <dbReference type="NCBI Taxonomy" id="3133162"/>
    <lineage>
        <taxon>Bacteria</taxon>
        <taxon>Bacillati</taxon>
        <taxon>Bacillota</taxon>
        <taxon>Clostridia</taxon>
        <taxon>Eubacteriales</taxon>
        <taxon>Oscillospiraceae</taxon>
        <taxon>Ruminococcoides</taxon>
    </lineage>
</organism>
<dbReference type="InterPro" id="IPR048015">
    <property type="entry name" value="NTP-PPase_MazG-like_N"/>
</dbReference>
<feature type="domain" description="NTP pyrophosphohydrolase MazG-like" evidence="1">
    <location>
        <begin position="172"/>
        <end position="230"/>
    </location>
</feature>
<accession>A0ABV1F7Q4</accession>
<dbReference type="InterPro" id="IPR011551">
    <property type="entry name" value="NTP_PyrPHydrolase_MazG"/>
</dbReference>
<proteinExistence type="predicted"/>
<dbReference type="EC" id="3.6.1.9" evidence="2"/>
<dbReference type="NCBIfam" id="NF007113">
    <property type="entry name" value="PRK09562.1"/>
    <property type="match status" value="1"/>
</dbReference>
<dbReference type="GO" id="GO:0047429">
    <property type="term" value="F:nucleoside triphosphate diphosphatase activity"/>
    <property type="evidence" value="ECO:0007669"/>
    <property type="project" value="UniProtKB-EC"/>
</dbReference>
<dbReference type="InterPro" id="IPR048011">
    <property type="entry name" value="NTP-PPase_MazG-like_C"/>
</dbReference>
<dbReference type="CDD" id="cd11529">
    <property type="entry name" value="NTP-PPase_MazG_Cterm"/>
    <property type="match status" value="1"/>
</dbReference>
<dbReference type="NCBIfam" id="TIGR00444">
    <property type="entry name" value="mazG"/>
    <property type="match status" value="1"/>
</dbReference>
<dbReference type="PANTHER" id="PTHR30522">
    <property type="entry name" value="NUCLEOSIDE TRIPHOSPHATE PYROPHOSPHOHYDROLASE"/>
    <property type="match status" value="1"/>
</dbReference>
<dbReference type="PANTHER" id="PTHR30522:SF0">
    <property type="entry name" value="NUCLEOSIDE TRIPHOSPHATE PYROPHOSPHOHYDROLASE"/>
    <property type="match status" value="1"/>
</dbReference>
<dbReference type="RefSeq" id="WP_117949045.1">
    <property type="nucleotide sequence ID" value="NZ_JBBMEZ010000006.1"/>
</dbReference>
<gene>
    <name evidence="2" type="primary">mazG</name>
    <name evidence="2" type="ORF">WMO39_03530</name>
</gene>
<name>A0ABV1F7Q4_9FIRM</name>
<comment type="caution">
    <text evidence="2">The sequence shown here is derived from an EMBL/GenBank/DDBJ whole genome shotgun (WGS) entry which is preliminary data.</text>
</comment>
<dbReference type="CDD" id="cd11528">
    <property type="entry name" value="NTP-PPase_MazG_Nterm"/>
    <property type="match status" value="1"/>
</dbReference>
<keyword evidence="2" id="KW-0378">Hydrolase</keyword>
<feature type="domain" description="NTP pyrophosphohydrolase MazG-like" evidence="1">
    <location>
        <begin position="33"/>
        <end position="106"/>
    </location>
</feature>
<evidence type="ECO:0000313" key="3">
    <source>
        <dbReference type="Proteomes" id="UP001490816"/>
    </source>
</evidence>
<dbReference type="InterPro" id="IPR004518">
    <property type="entry name" value="MazG-like_dom"/>
</dbReference>
<sequence length="266" mass="30235">MNFTEKENYNFNDLVEIVKILRAPDGCPWDREQTHKSIRSNFIEETYEAVEAIDTDDLDLLKEELGDVLLQVALHAEIESEQGTFDINDVCDGICKKLIIRHPHVFGDVDADTTEKVLKNWDAIKMKTKSQKTQTQAILSVSKALPSLMRSTKIQQKAAKVGFDWENVNGALDKLFEECEELKAAVENNDVENQREELGDVLFSAVNVARFLNIDSEHALYDACDKFTDRFSSVEKLANERGIDMKTAPLSVLDSLWDEVKLSKNY</sequence>
<evidence type="ECO:0000259" key="1">
    <source>
        <dbReference type="Pfam" id="PF03819"/>
    </source>
</evidence>
<dbReference type="Proteomes" id="UP001490816">
    <property type="component" value="Unassembled WGS sequence"/>
</dbReference>
<dbReference type="Pfam" id="PF03819">
    <property type="entry name" value="MazG"/>
    <property type="match status" value="2"/>
</dbReference>
<protein>
    <submittedName>
        <fullName evidence="2">Nucleoside triphosphate pyrophosphohydrolase</fullName>
        <ecNumber evidence="2">3.6.1.9</ecNumber>
    </submittedName>
</protein>
<dbReference type="Gene3D" id="1.10.287.1080">
    <property type="entry name" value="MazG-like"/>
    <property type="match status" value="2"/>
</dbReference>
<keyword evidence="3" id="KW-1185">Reference proteome</keyword>
<dbReference type="EMBL" id="JBBMEZ010000006">
    <property type="protein sequence ID" value="MEQ2469408.1"/>
    <property type="molecule type" value="Genomic_DNA"/>
</dbReference>
<reference evidence="2 3" key="1">
    <citation type="submission" date="2024-03" db="EMBL/GenBank/DDBJ databases">
        <title>Human intestinal bacterial collection.</title>
        <authorList>
            <person name="Pauvert C."/>
            <person name="Hitch T.C.A."/>
            <person name="Clavel T."/>
        </authorList>
    </citation>
    <scope>NUCLEOTIDE SEQUENCE [LARGE SCALE GENOMIC DNA]</scope>
    <source>
        <strain evidence="2 3">CLA-JM-H38</strain>
    </source>
</reference>
<evidence type="ECO:0000313" key="2">
    <source>
        <dbReference type="EMBL" id="MEQ2469408.1"/>
    </source>
</evidence>